<evidence type="ECO:0000256" key="6">
    <source>
        <dbReference type="ARBA" id="ARBA00023306"/>
    </source>
</evidence>
<keyword evidence="7" id="KW-0732">Signal</keyword>
<keyword evidence="10" id="KW-1185">Reference proteome</keyword>
<evidence type="ECO:0000256" key="1">
    <source>
        <dbReference type="ARBA" id="ARBA00007450"/>
    </source>
</evidence>
<proteinExistence type="inferred from homology"/>
<reference evidence="9" key="1">
    <citation type="submission" date="2023-03" db="EMBL/GenBank/DDBJ databases">
        <title>Mating type loci evolution in Malassezia.</title>
        <authorList>
            <person name="Coelho M.A."/>
        </authorList>
    </citation>
    <scope>NUCLEOTIDE SEQUENCE</scope>
    <source>
        <strain evidence="9">CBS 11721</strain>
    </source>
</reference>
<evidence type="ECO:0000256" key="2">
    <source>
        <dbReference type="ARBA" id="ARBA00016066"/>
    </source>
</evidence>
<dbReference type="GO" id="GO:0005680">
    <property type="term" value="C:anaphase-promoting complex"/>
    <property type="evidence" value="ECO:0007669"/>
    <property type="project" value="InterPro"/>
</dbReference>
<dbReference type="InterPro" id="IPR026000">
    <property type="entry name" value="Apc5_dom"/>
</dbReference>
<evidence type="ECO:0000256" key="5">
    <source>
        <dbReference type="ARBA" id="ARBA00022786"/>
    </source>
</evidence>
<dbReference type="EMBL" id="CP119877">
    <property type="protein sequence ID" value="WFD33908.1"/>
    <property type="molecule type" value="Genomic_DNA"/>
</dbReference>
<dbReference type="Pfam" id="PF12862">
    <property type="entry name" value="ANAPC5"/>
    <property type="match status" value="1"/>
</dbReference>
<keyword evidence="4" id="KW-0498">Mitosis</keyword>
<evidence type="ECO:0000256" key="4">
    <source>
        <dbReference type="ARBA" id="ARBA00022776"/>
    </source>
</evidence>
<dbReference type="InterPro" id="IPR037679">
    <property type="entry name" value="Apc5"/>
</dbReference>
<evidence type="ECO:0000259" key="8">
    <source>
        <dbReference type="Pfam" id="PF12862"/>
    </source>
</evidence>
<dbReference type="PANTHER" id="PTHR12830">
    <property type="entry name" value="ANAPHASE-PROMOTING COMPLEX SUBUNIT 5"/>
    <property type="match status" value="1"/>
</dbReference>
<protein>
    <recommendedName>
        <fullName evidence="2">Anaphase-promoting complex subunit 5</fullName>
    </recommendedName>
</protein>
<evidence type="ECO:0000313" key="9">
    <source>
        <dbReference type="EMBL" id="WFD33908.1"/>
    </source>
</evidence>
<evidence type="ECO:0000313" key="10">
    <source>
        <dbReference type="Proteomes" id="UP001219933"/>
    </source>
</evidence>
<dbReference type="GO" id="GO:0031145">
    <property type="term" value="P:anaphase-promoting complex-dependent catabolic process"/>
    <property type="evidence" value="ECO:0007669"/>
    <property type="project" value="TreeGrafter"/>
</dbReference>
<dbReference type="GO" id="GO:0045842">
    <property type="term" value="P:positive regulation of mitotic metaphase/anaphase transition"/>
    <property type="evidence" value="ECO:0007669"/>
    <property type="project" value="TreeGrafter"/>
</dbReference>
<dbReference type="GO" id="GO:0070979">
    <property type="term" value="P:protein K11-linked ubiquitination"/>
    <property type="evidence" value="ECO:0007669"/>
    <property type="project" value="TreeGrafter"/>
</dbReference>
<evidence type="ECO:0000256" key="3">
    <source>
        <dbReference type="ARBA" id="ARBA00022618"/>
    </source>
</evidence>
<feature type="signal peptide" evidence="7">
    <location>
        <begin position="1"/>
        <end position="31"/>
    </location>
</feature>
<dbReference type="GO" id="GO:0051301">
    <property type="term" value="P:cell division"/>
    <property type="evidence" value="ECO:0007669"/>
    <property type="project" value="UniProtKB-KW"/>
</dbReference>
<accession>A0AAF0EWE7</accession>
<organism evidence="9 10">
    <name type="scientific">Malassezia cuniculi</name>
    <dbReference type="NCBI Taxonomy" id="948313"/>
    <lineage>
        <taxon>Eukaryota</taxon>
        <taxon>Fungi</taxon>
        <taxon>Dikarya</taxon>
        <taxon>Basidiomycota</taxon>
        <taxon>Ustilaginomycotina</taxon>
        <taxon>Malasseziomycetes</taxon>
        <taxon>Malasseziales</taxon>
        <taxon>Malasseziaceae</taxon>
        <taxon>Malassezia</taxon>
    </lineage>
</organism>
<dbReference type="PANTHER" id="PTHR12830:SF9">
    <property type="entry name" value="ANAPHASE-PROMOTING COMPLEX SUBUNIT 5"/>
    <property type="match status" value="1"/>
</dbReference>
<keyword evidence="6" id="KW-0131">Cell cycle</keyword>
<keyword evidence="5" id="KW-0833">Ubl conjugation pathway</keyword>
<comment type="similarity">
    <text evidence="1">Belongs to the APC5 family.</text>
</comment>
<dbReference type="Proteomes" id="UP001219933">
    <property type="component" value="Chromosome 1"/>
</dbReference>
<evidence type="ECO:0000256" key="7">
    <source>
        <dbReference type="SAM" id="SignalP"/>
    </source>
</evidence>
<feature type="chain" id="PRO_5042149313" description="Anaphase-promoting complex subunit 5" evidence="7">
    <location>
        <begin position="32"/>
        <end position="636"/>
    </location>
</feature>
<gene>
    <name evidence="9" type="ORF">MCUN1_000734</name>
</gene>
<name>A0AAF0EWE7_9BASI</name>
<sequence length="636" mass="70594">MAHGDSQMALDGHVLALLLLVTFLCQVPVDERECGAQQVLLLYIIRGIEEVDSPPPSLADFRTRISSALHAYPNTLELIGEYVDMAFESFDSTDGINELFQAKLPDCLQPFLDEGATPLLIVERRSYIGLYIRRARLAFEMLLHDERMTLSTRAAEWRDSSAGLADQWRSGTHAGAYRAWRDSARSGDYAATKASSHAFFDLTLPGCDQELHQHAMLNLAKFFLDTEGYAAARTTLDEAIRIARTVGDTECMRACDGLLVQLAGMTEHGELTYDTLSSGSYAPLTLWCAERERVKKATPLLCIIQRIFDSVWASRTPGVGAPDADWEPRPSIERQSACPSALLSRTWLDAGVPALLVAYADHVDRLKVRPPRNMDDLALSTAATRALHAAECANYDEALSLLLRVSIVRRVTSFARYKEWHKALWDVMRVKARRRRDRATLRALDQLSDEPAAADALSAVCSLKDSQQPYQSLETLMATIATSERQHLFPLQRTGLTELADLMVVSLDMTKDALRTIEAVLPQALADHNIERRGHAESVYAKCLLATGDVAGASRWLERAGDHFSMADCYSEEATVRYLEARLAHNRGDTILRDAVAERYNEVRTLELAAAHGEPDEMLATVEKLVCAVGQSLCNN</sequence>
<keyword evidence="3" id="KW-0132">Cell division</keyword>
<feature type="domain" description="Anaphase-promoting complex subunit 5" evidence="8">
    <location>
        <begin position="182"/>
        <end position="262"/>
    </location>
</feature>
<dbReference type="AlphaFoldDB" id="A0AAF0EWE7"/>